<evidence type="ECO:0000256" key="1">
    <source>
        <dbReference type="SAM" id="Phobius"/>
    </source>
</evidence>
<evidence type="ECO:0000313" key="2">
    <source>
        <dbReference type="EMBL" id="CCC52961.1"/>
    </source>
</evidence>
<dbReference type="VEuPathDB" id="TriTrypDB:TvY486_1104450"/>
<name>G0UAX4_TRYVY</name>
<gene>
    <name evidence="2" type="ORF">TVY486_1104450</name>
</gene>
<keyword evidence="1" id="KW-1133">Transmembrane helix</keyword>
<reference evidence="2" key="1">
    <citation type="journal article" date="2012" name="Proc. Natl. Acad. Sci. U.S.A.">
        <title>Antigenic diversity is generated by distinct evolutionary mechanisms in African trypanosome species.</title>
        <authorList>
            <person name="Jackson A.P."/>
            <person name="Berry A."/>
            <person name="Aslett M."/>
            <person name="Allison H.C."/>
            <person name="Burton P."/>
            <person name="Vavrova-Anderson J."/>
            <person name="Brown R."/>
            <person name="Browne H."/>
            <person name="Corton N."/>
            <person name="Hauser H."/>
            <person name="Gamble J."/>
            <person name="Gilderthorp R."/>
            <person name="Marcello L."/>
            <person name="McQuillan J."/>
            <person name="Otto T.D."/>
            <person name="Quail M.A."/>
            <person name="Sanders M.J."/>
            <person name="van Tonder A."/>
            <person name="Ginger M.L."/>
            <person name="Field M.C."/>
            <person name="Barry J.D."/>
            <person name="Hertz-Fowler C."/>
            <person name="Berriman M."/>
        </authorList>
    </citation>
    <scope>NUCLEOTIDE SEQUENCE</scope>
    <source>
        <strain evidence="2">Y486</strain>
    </source>
</reference>
<dbReference type="EMBL" id="HE573027">
    <property type="protein sequence ID" value="CCC52961.1"/>
    <property type="molecule type" value="Genomic_DNA"/>
</dbReference>
<keyword evidence="1" id="KW-0812">Transmembrane</keyword>
<feature type="transmembrane region" description="Helical" evidence="1">
    <location>
        <begin position="71"/>
        <end position="90"/>
    </location>
</feature>
<feature type="transmembrane region" description="Helical" evidence="1">
    <location>
        <begin position="32"/>
        <end position="50"/>
    </location>
</feature>
<keyword evidence="1" id="KW-0472">Membrane</keyword>
<feature type="transmembrane region" description="Helical" evidence="1">
    <location>
        <begin position="96"/>
        <end position="120"/>
    </location>
</feature>
<feature type="transmembrane region" description="Helical" evidence="1">
    <location>
        <begin position="7"/>
        <end position="26"/>
    </location>
</feature>
<dbReference type="AlphaFoldDB" id="G0UAX4"/>
<organism evidence="2">
    <name type="scientific">Trypanosoma vivax (strain Y486)</name>
    <dbReference type="NCBI Taxonomy" id="1055687"/>
    <lineage>
        <taxon>Eukaryota</taxon>
        <taxon>Discoba</taxon>
        <taxon>Euglenozoa</taxon>
        <taxon>Kinetoplastea</taxon>
        <taxon>Metakinetoplastina</taxon>
        <taxon>Trypanosomatida</taxon>
        <taxon>Trypanosomatidae</taxon>
        <taxon>Trypanosoma</taxon>
        <taxon>Duttonella</taxon>
    </lineage>
</organism>
<protein>
    <submittedName>
        <fullName evidence="2">Uncharacterized protein</fullName>
    </submittedName>
</protein>
<accession>G0UAX4</accession>
<proteinExistence type="predicted"/>
<sequence>MLPGTMAVGVVFFAGNRSLLLAYLHLKQLQLQALDLLSSFLSGVYGLVIYERNSHITRHHHEAFQRLHKTPARWITMIVISWGVATWFFASVSTDFSPLLFLVYFSLSLSLSLFFFFFFFCACGWKASTVLCVDILFFVQG</sequence>